<dbReference type="Pfam" id="PF22301">
    <property type="entry name" value="AUDH_beta_propeller"/>
    <property type="match status" value="1"/>
</dbReference>
<evidence type="ECO:0000256" key="2">
    <source>
        <dbReference type="SAM" id="SignalP"/>
    </source>
</evidence>
<evidence type="ECO:0000256" key="1">
    <source>
        <dbReference type="ARBA" id="ARBA00022729"/>
    </source>
</evidence>
<feature type="chain" id="PRO_5047295305" evidence="2">
    <location>
        <begin position="22"/>
        <end position="410"/>
    </location>
</feature>
<dbReference type="Proteomes" id="UP001216907">
    <property type="component" value="Unassembled WGS sequence"/>
</dbReference>
<dbReference type="InterPro" id="IPR054583">
    <property type="entry name" value="Beta-prop_AUDH"/>
</dbReference>
<name>A0ABT6FGQ8_9BACT</name>
<keyword evidence="5" id="KW-1185">Reference proteome</keyword>
<proteinExistence type="predicted"/>
<dbReference type="SUPFAM" id="SSF69318">
    <property type="entry name" value="Integrin alpha N-terminal domain"/>
    <property type="match status" value="1"/>
</dbReference>
<evidence type="ECO:0000313" key="5">
    <source>
        <dbReference type="Proteomes" id="UP001216907"/>
    </source>
</evidence>
<comment type="caution">
    <text evidence="4">The sequence shown here is derived from an EMBL/GenBank/DDBJ whole genome shotgun (WGS) entry which is preliminary data.</text>
</comment>
<dbReference type="Pfam" id="PF13517">
    <property type="entry name" value="FG-GAP_3"/>
    <property type="match status" value="1"/>
</dbReference>
<evidence type="ECO:0000313" key="4">
    <source>
        <dbReference type="EMBL" id="MDG3006768.1"/>
    </source>
</evidence>
<protein>
    <submittedName>
        <fullName evidence="4">VCBS repeat-containing protein</fullName>
    </submittedName>
</protein>
<feature type="domain" description="Aldos-2-ulose dehydratase beta-propeller" evidence="3">
    <location>
        <begin position="117"/>
        <end position="290"/>
    </location>
</feature>
<dbReference type="Gene3D" id="2.130.10.130">
    <property type="entry name" value="Integrin alpha, N-terminal"/>
    <property type="match status" value="2"/>
</dbReference>
<organism evidence="4 5">
    <name type="scientific">Paludisphaera mucosa</name>
    <dbReference type="NCBI Taxonomy" id="3030827"/>
    <lineage>
        <taxon>Bacteria</taxon>
        <taxon>Pseudomonadati</taxon>
        <taxon>Planctomycetota</taxon>
        <taxon>Planctomycetia</taxon>
        <taxon>Isosphaerales</taxon>
        <taxon>Isosphaeraceae</taxon>
        <taxon>Paludisphaera</taxon>
    </lineage>
</organism>
<dbReference type="InterPro" id="IPR028994">
    <property type="entry name" value="Integrin_alpha_N"/>
</dbReference>
<accession>A0ABT6FGQ8</accession>
<dbReference type="PANTHER" id="PTHR44103:SF1">
    <property type="entry name" value="PROPROTEIN CONVERTASE P"/>
    <property type="match status" value="1"/>
</dbReference>
<dbReference type="PANTHER" id="PTHR44103">
    <property type="entry name" value="PROPROTEIN CONVERTASE P"/>
    <property type="match status" value="1"/>
</dbReference>
<feature type="signal peptide" evidence="2">
    <location>
        <begin position="1"/>
        <end position="21"/>
    </location>
</feature>
<dbReference type="EMBL" id="JARRAG010000002">
    <property type="protein sequence ID" value="MDG3006768.1"/>
    <property type="molecule type" value="Genomic_DNA"/>
</dbReference>
<reference evidence="4 5" key="1">
    <citation type="submission" date="2023-03" db="EMBL/GenBank/DDBJ databases">
        <title>Paludisphaera mucosa sp. nov. a novel planctomycete from northern fen.</title>
        <authorList>
            <person name="Ivanova A."/>
        </authorList>
    </citation>
    <scope>NUCLEOTIDE SEQUENCE [LARGE SCALE GENOMIC DNA]</scope>
    <source>
        <strain evidence="4 5">Pla2</strain>
    </source>
</reference>
<gene>
    <name evidence="4" type="ORF">PZE19_23610</name>
</gene>
<sequence length="410" mass="44236">MRILSLSATLALATFASGARGADFPRFETQEIDPHVGEVCYAVTVADVDGDGKPDVVAASEDAVVWYQNPSWTKHDVIRGRTKRDNVCVQAHDVDGDGRIDLTLGAGWKPSDTGHAGTLQWLGRDGGGDWKVHPIECDEPTIHRIRWGDVKGTGKDQLIVLPLQGRGTKGPNWGAGAGVNVVVYDVPGDPAYPHWRSEVADHTLHTIHNAQVVDLLGDGRKQIVLAAWEGVFALDRRGRGGWSRTKIGEGDQAGDPFKGASEVKVGRLTDGSRYVATIEPWHGNQVVVYTPPKAPKEGESLWTRKVLAKPVAWGHAVWCADVDGDGDDDLIIGQRDPNAEKAEAPRGPGVFVFAPRPGDDGPTFDRHDVDDGGMACEDALAADLDGDGRMDLVAGGRATHNVRIYWNRAR</sequence>
<dbReference type="InterPro" id="IPR013517">
    <property type="entry name" value="FG-GAP"/>
</dbReference>
<evidence type="ECO:0000259" key="3">
    <source>
        <dbReference type="Pfam" id="PF22301"/>
    </source>
</evidence>
<dbReference type="RefSeq" id="WP_277863061.1">
    <property type="nucleotide sequence ID" value="NZ_JARRAG010000002.1"/>
</dbReference>
<keyword evidence="1 2" id="KW-0732">Signal</keyword>